<dbReference type="InterPro" id="IPR050309">
    <property type="entry name" value="Type-B_Carboxylest/Lipase"/>
</dbReference>
<feature type="chain" id="PRO_5039747942" description="Carboxylic ester hydrolase" evidence="3">
    <location>
        <begin position="26"/>
        <end position="533"/>
    </location>
</feature>
<dbReference type="PANTHER" id="PTHR11559">
    <property type="entry name" value="CARBOXYLESTERASE"/>
    <property type="match status" value="1"/>
</dbReference>
<dbReference type="Gene3D" id="3.40.50.1820">
    <property type="entry name" value="alpha/beta hydrolase"/>
    <property type="match status" value="1"/>
</dbReference>
<feature type="domain" description="Carboxylesterase type B" evidence="5">
    <location>
        <begin position="39"/>
        <end position="527"/>
    </location>
</feature>
<keyword evidence="7" id="KW-1185">Reference proteome</keyword>
<evidence type="ECO:0000313" key="6">
    <source>
        <dbReference type="EMBL" id="RDI60592.1"/>
    </source>
</evidence>
<reference evidence="6 7" key="1">
    <citation type="submission" date="2018-07" db="EMBL/GenBank/DDBJ databases">
        <title>Genomic Encyclopedia of Type Strains, Phase IV (KMG-IV): sequencing the most valuable type-strain genomes for metagenomic binning, comparative biology and taxonomic classification.</title>
        <authorList>
            <person name="Goeker M."/>
        </authorList>
    </citation>
    <scope>NUCLEOTIDE SEQUENCE [LARGE SCALE GENOMIC DNA]</scope>
    <source>
        <strain evidence="6 7">DSM 44290</strain>
    </source>
</reference>
<sequence>MVVNSGLRLVRAVVASGLLMAGLLAGCGTSNQAVPDARSVVPTRSGQVRGQIADDHRLFAAIPYAASPTGARRWQPPAAPDPWTGQRDATAAGPRCPQTGSGNEPVGSEDCLNLNVWTPVSASDRSRLPVLVWIHGGSFINGSGRDFTPVGLMNAGNMVVVTINYRLGALGFLAHPALAHDGGQVGNFGLLDQQAALRWVRDNIASFGGDPAAVTIAGESAGAMSVCDHLISPASAGLFRAAILQSGPCQVQADRDTAIAASRDYAEKLGCVGETTAIAACLRAVPVTRMLDMPLAFAGNGDDRIPGPVTGEALLPSNPVAAVHAGQAARVPVLIGFTHDESTLFAAESYLKNPRDFTAGNYPNLLAGIVGGRAEEVARRYPVGDYAHPVLAYAAVGTDQDIACPALDMTAALARSASVYSYEFDDPHAAAPTELAGLPFPLGAAHALELPYLFDHVEGFPAGHSTDQRALARQMIRYWAAFVNTGDPAVADQPAWPAYQGQRTLLLAPGDSRVITDAATEHRCDLWNAVAPK</sequence>
<dbReference type="PROSITE" id="PS00122">
    <property type="entry name" value="CARBOXYLESTERASE_B_1"/>
    <property type="match status" value="1"/>
</dbReference>
<dbReference type="EC" id="3.1.1.-" evidence="3"/>
<evidence type="ECO:0000259" key="5">
    <source>
        <dbReference type="Pfam" id="PF00135"/>
    </source>
</evidence>
<evidence type="ECO:0000313" key="7">
    <source>
        <dbReference type="Proteomes" id="UP000254869"/>
    </source>
</evidence>
<dbReference type="SUPFAM" id="SSF53474">
    <property type="entry name" value="alpha/beta-Hydrolases"/>
    <property type="match status" value="1"/>
</dbReference>
<organism evidence="6 7">
    <name type="scientific">Nocardia pseudobrasiliensis</name>
    <dbReference type="NCBI Taxonomy" id="45979"/>
    <lineage>
        <taxon>Bacteria</taxon>
        <taxon>Bacillati</taxon>
        <taxon>Actinomycetota</taxon>
        <taxon>Actinomycetes</taxon>
        <taxon>Mycobacteriales</taxon>
        <taxon>Nocardiaceae</taxon>
        <taxon>Nocardia</taxon>
    </lineage>
</organism>
<proteinExistence type="inferred from homology"/>
<comment type="caution">
    <text evidence="6">The sequence shown here is derived from an EMBL/GenBank/DDBJ whole genome shotgun (WGS) entry which is preliminary data.</text>
</comment>
<gene>
    <name evidence="6" type="ORF">DFR76_115222</name>
</gene>
<comment type="similarity">
    <text evidence="1 3">Belongs to the type-B carboxylesterase/lipase family.</text>
</comment>
<dbReference type="InterPro" id="IPR019826">
    <property type="entry name" value="Carboxylesterase_B_AS"/>
</dbReference>
<dbReference type="EMBL" id="QQBC01000015">
    <property type="protein sequence ID" value="RDI60592.1"/>
    <property type="molecule type" value="Genomic_DNA"/>
</dbReference>
<accession>A0A370HPT7</accession>
<dbReference type="InterPro" id="IPR002018">
    <property type="entry name" value="CarbesteraseB"/>
</dbReference>
<dbReference type="Proteomes" id="UP000254869">
    <property type="component" value="Unassembled WGS sequence"/>
</dbReference>
<dbReference type="AlphaFoldDB" id="A0A370HPT7"/>
<dbReference type="GO" id="GO:0016787">
    <property type="term" value="F:hydrolase activity"/>
    <property type="evidence" value="ECO:0007669"/>
    <property type="project" value="UniProtKB-KW"/>
</dbReference>
<feature type="signal peptide" evidence="3">
    <location>
        <begin position="1"/>
        <end position="25"/>
    </location>
</feature>
<evidence type="ECO:0000256" key="4">
    <source>
        <dbReference type="SAM" id="MobiDB-lite"/>
    </source>
</evidence>
<protein>
    <recommendedName>
        <fullName evidence="3">Carboxylic ester hydrolase</fullName>
        <ecNumber evidence="3">3.1.1.-</ecNumber>
    </recommendedName>
</protein>
<keyword evidence="2 3" id="KW-0378">Hydrolase</keyword>
<evidence type="ECO:0000256" key="3">
    <source>
        <dbReference type="RuleBase" id="RU361235"/>
    </source>
</evidence>
<keyword evidence="3" id="KW-0732">Signal</keyword>
<name>A0A370HPT7_9NOCA</name>
<feature type="region of interest" description="Disordered" evidence="4">
    <location>
        <begin position="69"/>
        <end position="107"/>
    </location>
</feature>
<dbReference type="Pfam" id="PF00135">
    <property type="entry name" value="COesterase"/>
    <property type="match status" value="1"/>
</dbReference>
<evidence type="ECO:0000256" key="1">
    <source>
        <dbReference type="ARBA" id="ARBA00005964"/>
    </source>
</evidence>
<dbReference type="InterPro" id="IPR029058">
    <property type="entry name" value="AB_hydrolase_fold"/>
</dbReference>
<dbReference type="STRING" id="1210086.GCA_001613105_04457"/>
<evidence type="ECO:0000256" key="2">
    <source>
        <dbReference type="ARBA" id="ARBA00022801"/>
    </source>
</evidence>